<dbReference type="PIRSF" id="PIRSF005651">
    <property type="entry name" value="HflC"/>
    <property type="match status" value="1"/>
</dbReference>
<dbReference type="CDD" id="cd03405">
    <property type="entry name" value="SPFH_HflC"/>
    <property type="match status" value="1"/>
</dbReference>
<comment type="caution">
    <text evidence="9">The sequence shown here is derived from an EMBL/GenBank/DDBJ whole genome shotgun (WGS) entry which is preliminary data.</text>
</comment>
<evidence type="ECO:0000313" key="9">
    <source>
        <dbReference type="EMBL" id="MFD1342255.1"/>
    </source>
</evidence>
<comment type="subcellular location">
    <subcellularLocation>
        <location evidence="1">Membrane</location>
        <topology evidence="1">Single-pass membrane protein</topology>
    </subcellularLocation>
</comment>
<keyword evidence="5" id="KW-0472">Membrane</keyword>
<dbReference type="Pfam" id="PF01145">
    <property type="entry name" value="Band_7"/>
    <property type="match status" value="1"/>
</dbReference>
<dbReference type="InterPro" id="IPR001107">
    <property type="entry name" value="Band_7"/>
</dbReference>
<organism evidence="9 10">
    <name type="scientific">Litorisediminicola beolgyonensis</name>
    <dbReference type="NCBI Taxonomy" id="1173614"/>
    <lineage>
        <taxon>Bacteria</taxon>
        <taxon>Pseudomonadati</taxon>
        <taxon>Pseudomonadota</taxon>
        <taxon>Alphaproteobacteria</taxon>
        <taxon>Rhodobacterales</taxon>
        <taxon>Paracoccaceae</taxon>
        <taxon>Litorisediminicola</taxon>
    </lineage>
</organism>
<dbReference type="GO" id="GO:0008233">
    <property type="term" value="F:peptidase activity"/>
    <property type="evidence" value="ECO:0007669"/>
    <property type="project" value="UniProtKB-KW"/>
</dbReference>
<feature type="region of interest" description="Disordered" evidence="6">
    <location>
        <begin position="321"/>
        <end position="371"/>
    </location>
</feature>
<feature type="signal peptide" evidence="7">
    <location>
        <begin position="1"/>
        <end position="19"/>
    </location>
</feature>
<reference evidence="10" key="1">
    <citation type="journal article" date="2019" name="Int. J. Syst. Evol. Microbiol.">
        <title>The Global Catalogue of Microorganisms (GCM) 10K type strain sequencing project: providing services to taxonomists for standard genome sequencing and annotation.</title>
        <authorList>
            <consortium name="The Broad Institute Genomics Platform"/>
            <consortium name="The Broad Institute Genome Sequencing Center for Infectious Disease"/>
            <person name="Wu L."/>
            <person name="Ma J."/>
        </authorList>
    </citation>
    <scope>NUCLEOTIDE SEQUENCE [LARGE SCALE GENOMIC DNA]</scope>
    <source>
        <strain evidence="10">CCUG 62953</strain>
    </source>
</reference>
<proteinExistence type="inferred from homology"/>
<dbReference type="InterPro" id="IPR010200">
    <property type="entry name" value="HflC"/>
</dbReference>
<name>A0ABW3ZGW1_9RHOB</name>
<feature type="chain" id="PRO_5045497572" evidence="7">
    <location>
        <begin position="20"/>
        <end position="371"/>
    </location>
</feature>
<keyword evidence="9" id="KW-0645">Protease</keyword>
<dbReference type="GO" id="GO:0006508">
    <property type="term" value="P:proteolysis"/>
    <property type="evidence" value="ECO:0007669"/>
    <property type="project" value="UniProtKB-KW"/>
</dbReference>
<evidence type="ECO:0000256" key="1">
    <source>
        <dbReference type="ARBA" id="ARBA00004167"/>
    </source>
</evidence>
<dbReference type="NCBIfam" id="TIGR01932">
    <property type="entry name" value="hflC"/>
    <property type="match status" value="1"/>
</dbReference>
<evidence type="ECO:0000256" key="5">
    <source>
        <dbReference type="ARBA" id="ARBA00023136"/>
    </source>
</evidence>
<dbReference type="EMBL" id="JBHTMU010000010">
    <property type="protein sequence ID" value="MFD1342255.1"/>
    <property type="molecule type" value="Genomic_DNA"/>
</dbReference>
<dbReference type="PANTHER" id="PTHR42911:SF1">
    <property type="entry name" value="MODULATOR OF FTSH PROTEASE HFLC"/>
    <property type="match status" value="1"/>
</dbReference>
<evidence type="ECO:0000256" key="7">
    <source>
        <dbReference type="SAM" id="SignalP"/>
    </source>
</evidence>
<evidence type="ECO:0000256" key="4">
    <source>
        <dbReference type="ARBA" id="ARBA00022989"/>
    </source>
</evidence>
<keyword evidence="4" id="KW-1133">Transmembrane helix</keyword>
<keyword evidence="7" id="KW-0732">Signal</keyword>
<keyword evidence="10" id="KW-1185">Reference proteome</keyword>
<evidence type="ECO:0000313" key="10">
    <source>
        <dbReference type="Proteomes" id="UP001597135"/>
    </source>
</evidence>
<evidence type="ECO:0000259" key="8">
    <source>
        <dbReference type="SMART" id="SM00244"/>
    </source>
</evidence>
<dbReference type="InterPro" id="IPR036013">
    <property type="entry name" value="Band_7/SPFH_dom_sf"/>
</dbReference>
<comment type="similarity">
    <text evidence="2">Belongs to the band 7/mec-2 family. HflC subfamily.</text>
</comment>
<dbReference type="Gene3D" id="3.30.479.30">
    <property type="entry name" value="Band 7 domain"/>
    <property type="match status" value="1"/>
</dbReference>
<evidence type="ECO:0000256" key="3">
    <source>
        <dbReference type="ARBA" id="ARBA00022692"/>
    </source>
</evidence>
<accession>A0ABW3ZGW1</accession>
<keyword evidence="9" id="KW-0378">Hydrolase</keyword>
<gene>
    <name evidence="9" type="primary">hflC</name>
    <name evidence="9" type="ORF">ACFQ4E_07480</name>
</gene>
<feature type="domain" description="Band 7" evidence="8">
    <location>
        <begin position="21"/>
        <end position="213"/>
    </location>
</feature>
<dbReference type="Proteomes" id="UP001597135">
    <property type="component" value="Unassembled WGS sequence"/>
</dbReference>
<dbReference type="PANTHER" id="PTHR42911">
    <property type="entry name" value="MODULATOR OF FTSH PROTEASE HFLC"/>
    <property type="match status" value="1"/>
</dbReference>
<dbReference type="RefSeq" id="WP_386802317.1">
    <property type="nucleotide sequence ID" value="NZ_JBHTMU010000010.1"/>
</dbReference>
<evidence type="ECO:0000256" key="2">
    <source>
        <dbReference type="ARBA" id="ARBA00007862"/>
    </source>
</evidence>
<evidence type="ECO:0000256" key="6">
    <source>
        <dbReference type="SAM" id="MobiDB-lite"/>
    </source>
</evidence>
<keyword evidence="3" id="KW-0812">Transmembrane</keyword>
<sequence>MKTLSLIASVIAVAGVVAASSAVYTVGEVEQAIITQFGKPVGAPITEAGLKLKLPFVQEVNRIDSRVLEWDGSPSDMPTKDKLYISVDLFARWKITDPLQYFLRLRDERSAQSRLDDILGSETRNAVAKHELIEIVRTTRGRTPLRDTLLTDQELAQDIGALVPITKGRALVEQQIFEAAAEKVRVFGIELLDIRFKRINYNESVRPKIYDRMISERRQIAERFLSEGNGEAARIQGNRVRDLNKIQSEAYRAVEEIRGAADAAAAAIYAGAYNVDAVSVEFYDFTRTMQAYGDMISDDTTLVLTTDSDLFRFLRGMQGEADPFLDPGSDPGDGGVASTGRVRPAQDPATPILTQTEVEAGRKVHGGRFQA</sequence>
<dbReference type="SUPFAM" id="SSF117892">
    <property type="entry name" value="Band 7/SPFH domain"/>
    <property type="match status" value="1"/>
</dbReference>
<protein>
    <submittedName>
        <fullName evidence="9">Protease modulator HflC</fullName>
    </submittedName>
</protein>
<dbReference type="SMART" id="SM00244">
    <property type="entry name" value="PHB"/>
    <property type="match status" value="1"/>
</dbReference>